<dbReference type="SUPFAM" id="SSF109604">
    <property type="entry name" value="HD-domain/PDEase-like"/>
    <property type="match status" value="1"/>
</dbReference>
<dbReference type="Proteomes" id="UP000216024">
    <property type="component" value="Unassembled WGS sequence"/>
</dbReference>
<dbReference type="OrthoDB" id="9804747at2"/>
<gene>
    <name evidence="2" type="ORF">CCE28_18680</name>
</gene>
<evidence type="ECO:0000259" key="1">
    <source>
        <dbReference type="SMART" id="SM00471"/>
    </source>
</evidence>
<comment type="caution">
    <text evidence="2">The sequence shown here is derived from an EMBL/GenBank/DDBJ whole genome shotgun (WGS) entry which is preliminary data.</text>
</comment>
<organism evidence="2 3">
    <name type="scientific">Anaeromicrobium sediminis</name>
    <dbReference type="NCBI Taxonomy" id="1478221"/>
    <lineage>
        <taxon>Bacteria</taxon>
        <taxon>Bacillati</taxon>
        <taxon>Bacillota</taxon>
        <taxon>Clostridia</taxon>
        <taxon>Peptostreptococcales</taxon>
        <taxon>Thermotaleaceae</taxon>
        <taxon>Anaeromicrobium</taxon>
    </lineage>
</organism>
<dbReference type="SMART" id="SM00471">
    <property type="entry name" value="HDc"/>
    <property type="match status" value="1"/>
</dbReference>
<keyword evidence="3" id="KW-1185">Reference proteome</keyword>
<sequence>MNVLGTNIFTEGRSINKMKLAKLDSNLIGQKLGTIIKTQDGQKLINSGNKISQKVLERLLNYGMNCLYIEDENTDLELEESISEDVRVEIIKKLNTIYENISKKNTFDEYELNHIVRNHILMNINNKPISLPIGRTLKGQDLAHHSLNVCLLCIMTANQYGLPMDRVEILAKAALLHDIGKILKSNDNSMSHGQMAYNFLRHKTDSVILCNAIRFHHETLDESGPEKLSPNHQGDLIKILSLCNYYENLLNDKNLVQYECFEKIQALANTKFDGKVFEAFKKSIHIYPIGLPVKLNTGEEGIVARQNNSFPLRPIVRTDKAEYNLINNLSLFISEVGL</sequence>
<dbReference type="AlphaFoldDB" id="A0A267MD70"/>
<dbReference type="InterPro" id="IPR006675">
    <property type="entry name" value="HDIG_dom"/>
</dbReference>
<dbReference type="InterPro" id="IPR006674">
    <property type="entry name" value="HD_domain"/>
</dbReference>
<dbReference type="InterPro" id="IPR003607">
    <property type="entry name" value="HD/PDEase_dom"/>
</dbReference>
<dbReference type="Gene3D" id="1.10.3210.10">
    <property type="entry name" value="Hypothetical protein af1432"/>
    <property type="match status" value="1"/>
</dbReference>
<dbReference type="PANTHER" id="PTHR43155:SF2">
    <property type="entry name" value="CYCLIC DI-GMP PHOSPHODIESTERASE PA4108"/>
    <property type="match status" value="1"/>
</dbReference>
<reference evidence="2 3" key="1">
    <citation type="submission" date="2017-06" db="EMBL/GenBank/DDBJ databases">
        <title>Draft genome sequence of anaerobic fermentative bacterium Anaeromicrobium sediminis DY2726D isolated from West Pacific Ocean sediments.</title>
        <authorList>
            <person name="Zeng X."/>
        </authorList>
    </citation>
    <scope>NUCLEOTIDE SEQUENCE [LARGE SCALE GENOMIC DNA]</scope>
    <source>
        <strain evidence="2 3">DY2726D</strain>
    </source>
</reference>
<dbReference type="NCBIfam" id="TIGR00277">
    <property type="entry name" value="HDIG"/>
    <property type="match status" value="1"/>
</dbReference>
<proteinExistence type="predicted"/>
<dbReference type="Pfam" id="PF01966">
    <property type="entry name" value="HD"/>
    <property type="match status" value="1"/>
</dbReference>
<dbReference type="CDD" id="cd00077">
    <property type="entry name" value="HDc"/>
    <property type="match status" value="1"/>
</dbReference>
<evidence type="ECO:0000313" key="3">
    <source>
        <dbReference type="Proteomes" id="UP000216024"/>
    </source>
</evidence>
<accession>A0A267MD70</accession>
<dbReference type="PANTHER" id="PTHR43155">
    <property type="entry name" value="CYCLIC DI-GMP PHOSPHODIESTERASE PA4108-RELATED"/>
    <property type="match status" value="1"/>
</dbReference>
<name>A0A267MD70_9FIRM</name>
<protein>
    <recommendedName>
        <fullName evidence="1">HD/PDEase domain-containing protein</fullName>
    </recommendedName>
</protein>
<evidence type="ECO:0000313" key="2">
    <source>
        <dbReference type="EMBL" id="PAB57531.1"/>
    </source>
</evidence>
<dbReference type="EMBL" id="NIBG01000025">
    <property type="protein sequence ID" value="PAB57531.1"/>
    <property type="molecule type" value="Genomic_DNA"/>
</dbReference>
<feature type="domain" description="HD/PDEase" evidence="1">
    <location>
        <begin position="138"/>
        <end position="258"/>
    </location>
</feature>